<keyword evidence="2" id="KW-1133">Transmembrane helix</keyword>
<reference evidence="4 5" key="1">
    <citation type="submission" date="2020-12" db="EMBL/GenBank/DDBJ databases">
        <title>Halosimplex halophilum sp. nov. and Halosimplex salinum sp. nov., two new members of the genus Halosimplex.</title>
        <authorList>
            <person name="Cui H.L."/>
        </authorList>
    </citation>
    <scope>NUCLEOTIDE SEQUENCE [LARGE SCALE GENOMIC DNA]</scope>
    <source>
        <strain evidence="4 5">YGH94</strain>
    </source>
</reference>
<dbReference type="KEGG" id="hlt:I7X12_10800"/>
<name>A0A7T3KTT1_9EURY</name>
<accession>A0A7T3KTT1</accession>
<dbReference type="Pfam" id="PF03703">
    <property type="entry name" value="bPH_2"/>
    <property type="match status" value="1"/>
</dbReference>
<evidence type="ECO:0000313" key="4">
    <source>
        <dbReference type="EMBL" id="QPV61258.1"/>
    </source>
</evidence>
<dbReference type="OrthoDB" id="203544at2157"/>
<gene>
    <name evidence="4" type="ORF">I7X12_10800</name>
</gene>
<keyword evidence="2" id="KW-0812">Transmembrane</keyword>
<dbReference type="InterPro" id="IPR005182">
    <property type="entry name" value="YdbS-like_PH"/>
</dbReference>
<protein>
    <submittedName>
        <fullName evidence="4">PH domain-containing protein</fullName>
    </submittedName>
</protein>
<keyword evidence="2" id="KW-0472">Membrane</keyword>
<feature type="region of interest" description="Disordered" evidence="1">
    <location>
        <begin position="171"/>
        <end position="193"/>
    </location>
</feature>
<dbReference type="AlphaFoldDB" id="A0A7T3KTT1"/>
<feature type="domain" description="YdbS-like PH" evidence="3">
    <location>
        <begin position="91"/>
        <end position="165"/>
    </location>
</feature>
<sequence length="215" mass="23003">MNEAHEWLSLDPDESVVWTGKPRVWRIVGTAAGAAVLSLLALTGAVFVTTQVTLDPAEFPVAPGLVVWAIAALIVGSQVLAVAWAYLNVEHTDYVLTDRRIYLKTGVLSETVTSVGVDRVQNTTLRKDVTGNLFDYGTVAVSTAGSGGADLAVSDLDDPEAFRDALQKQIRAADERDEGDDEPAPAAALDEGTVEALLDEARQLRAVAERMEERA</sequence>
<evidence type="ECO:0000256" key="2">
    <source>
        <dbReference type="SAM" id="Phobius"/>
    </source>
</evidence>
<dbReference type="PANTHER" id="PTHR37938:SF1">
    <property type="entry name" value="BLL0215 PROTEIN"/>
    <property type="match status" value="1"/>
</dbReference>
<evidence type="ECO:0000256" key="1">
    <source>
        <dbReference type="SAM" id="MobiDB-lite"/>
    </source>
</evidence>
<evidence type="ECO:0000259" key="3">
    <source>
        <dbReference type="Pfam" id="PF03703"/>
    </source>
</evidence>
<feature type="transmembrane region" description="Helical" evidence="2">
    <location>
        <begin position="31"/>
        <end position="54"/>
    </location>
</feature>
<organism evidence="4 5">
    <name type="scientific">Halosimplex litoreum</name>
    <dbReference type="NCBI Taxonomy" id="1198301"/>
    <lineage>
        <taxon>Archaea</taxon>
        <taxon>Methanobacteriati</taxon>
        <taxon>Methanobacteriota</taxon>
        <taxon>Stenosarchaea group</taxon>
        <taxon>Halobacteria</taxon>
        <taxon>Halobacteriales</taxon>
        <taxon>Haloarculaceae</taxon>
        <taxon>Halosimplex</taxon>
    </lineage>
</organism>
<dbReference type="RefSeq" id="WP_198060091.1">
    <property type="nucleotide sequence ID" value="NZ_CP065856.1"/>
</dbReference>
<dbReference type="Proteomes" id="UP000595001">
    <property type="component" value="Chromosome"/>
</dbReference>
<feature type="transmembrane region" description="Helical" evidence="2">
    <location>
        <begin position="66"/>
        <end position="87"/>
    </location>
</feature>
<dbReference type="EMBL" id="CP065856">
    <property type="protein sequence ID" value="QPV61258.1"/>
    <property type="molecule type" value="Genomic_DNA"/>
</dbReference>
<dbReference type="GeneID" id="60588987"/>
<keyword evidence="5" id="KW-1185">Reference proteome</keyword>
<evidence type="ECO:0000313" key="5">
    <source>
        <dbReference type="Proteomes" id="UP000595001"/>
    </source>
</evidence>
<proteinExistence type="predicted"/>
<dbReference type="PANTHER" id="PTHR37938">
    <property type="entry name" value="BLL0215 PROTEIN"/>
    <property type="match status" value="1"/>
</dbReference>